<dbReference type="EMBL" id="BMAW01024190">
    <property type="protein sequence ID" value="GFT86839.1"/>
    <property type="molecule type" value="Genomic_DNA"/>
</dbReference>
<organism evidence="1 2">
    <name type="scientific">Nephila pilipes</name>
    <name type="common">Giant wood spider</name>
    <name type="synonym">Nephila maculata</name>
    <dbReference type="NCBI Taxonomy" id="299642"/>
    <lineage>
        <taxon>Eukaryota</taxon>
        <taxon>Metazoa</taxon>
        <taxon>Ecdysozoa</taxon>
        <taxon>Arthropoda</taxon>
        <taxon>Chelicerata</taxon>
        <taxon>Arachnida</taxon>
        <taxon>Araneae</taxon>
        <taxon>Araneomorphae</taxon>
        <taxon>Entelegynae</taxon>
        <taxon>Araneoidea</taxon>
        <taxon>Nephilidae</taxon>
        <taxon>Nephila</taxon>
    </lineage>
</organism>
<evidence type="ECO:0000313" key="2">
    <source>
        <dbReference type="Proteomes" id="UP000887013"/>
    </source>
</evidence>
<name>A0A8X6PYD4_NEPPI</name>
<protein>
    <submittedName>
        <fullName evidence="1">Uncharacterized protein</fullName>
    </submittedName>
</protein>
<proteinExistence type="predicted"/>
<dbReference type="Proteomes" id="UP000887013">
    <property type="component" value="Unassembled WGS sequence"/>
</dbReference>
<gene>
    <name evidence="1" type="ORF">NPIL_101541</name>
</gene>
<comment type="caution">
    <text evidence="1">The sequence shown here is derived from an EMBL/GenBank/DDBJ whole genome shotgun (WGS) entry which is preliminary data.</text>
</comment>
<evidence type="ECO:0000313" key="1">
    <source>
        <dbReference type="EMBL" id="GFT86839.1"/>
    </source>
</evidence>
<sequence>MTCRNLPPIWKTDSSGRQQGSSIFLQCHARCRGSVSKSLRTTAFQTDIPPMFVGLPLSLVSLGCSLQRLFVTAEINGANWDEEINCGSFGECKMVSLRYFSSGL</sequence>
<dbReference type="AlphaFoldDB" id="A0A8X6PYD4"/>
<keyword evidence="2" id="KW-1185">Reference proteome</keyword>
<reference evidence="1" key="1">
    <citation type="submission" date="2020-08" db="EMBL/GenBank/DDBJ databases">
        <title>Multicomponent nature underlies the extraordinary mechanical properties of spider dragline silk.</title>
        <authorList>
            <person name="Kono N."/>
            <person name="Nakamura H."/>
            <person name="Mori M."/>
            <person name="Yoshida Y."/>
            <person name="Ohtoshi R."/>
            <person name="Malay A.D."/>
            <person name="Moran D.A.P."/>
            <person name="Tomita M."/>
            <person name="Numata K."/>
            <person name="Arakawa K."/>
        </authorList>
    </citation>
    <scope>NUCLEOTIDE SEQUENCE</scope>
</reference>
<accession>A0A8X6PYD4</accession>